<proteinExistence type="predicted"/>
<dbReference type="AlphaFoldDB" id="A0A165HLB1"/>
<reference evidence="1 2" key="1">
    <citation type="journal article" date="2016" name="Mol. Biol. Evol.">
        <title>Comparative Genomics of Early-Diverging Mushroom-Forming Fungi Provides Insights into the Origins of Lignocellulose Decay Capabilities.</title>
        <authorList>
            <person name="Nagy L.G."/>
            <person name="Riley R."/>
            <person name="Tritt A."/>
            <person name="Adam C."/>
            <person name="Daum C."/>
            <person name="Floudas D."/>
            <person name="Sun H."/>
            <person name="Yadav J.S."/>
            <person name="Pangilinan J."/>
            <person name="Larsson K.H."/>
            <person name="Matsuura K."/>
            <person name="Barry K."/>
            <person name="Labutti K."/>
            <person name="Kuo R."/>
            <person name="Ohm R.A."/>
            <person name="Bhattacharya S.S."/>
            <person name="Shirouzu T."/>
            <person name="Yoshinaga Y."/>
            <person name="Martin F.M."/>
            <person name="Grigoriev I.V."/>
            <person name="Hibbett D.S."/>
        </authorList>
    </citation>
    <scope>NUCLEOTIDE SEQUENCE [LARGE SCALE GENOMIC DNA]</scope>
    <source>
        <strain evidence="1 2">HHB12029</strain>
    </source>
</reference>
<keyword evidence="2" id="KW-1185">Reference proteome</keyword>
<protein>
    <submittedName>
        <fullName evidence="1">Uncharacterized protein</fullName>
    </submittedName>
</protein>
<dbReference type="InParanoid" id="A0A165HLB1"/>
<evidence type="ECO:0000313" key="2">
    <source>
        <dbReference type="Proteomes" id="UP000077266"/>
    </source>
</evidence>
<organism evidence="1 2">
    <name type="scientific">Exidia glandulosa HHB12029</name>
    <dbReference type="NCBI Taxonomy" id="1314781"/>
    <lineage>
        <taxon>Eukaryota</taxon>
        <taxon>Fungi</taxon>
        <taxon>Dikarya</taxon>
        <taxon>Basidiomycota</taxon>
        <taxon>Agaricomycotina</taxon>
        <taxon>Agaricomycetes</taxon>
        <taxon>Auriculariales</taxon>
        <taxon>Exidiaceae</taxon>
        <taxon>Exidia</taxon>
    </lineage>
</organism>
<accession>A0A165HLB1</accession>
<dbReference type="Proteomes" id="UP000077266">
    <property type="component" value="Unassembled WGS sequence"/>
</dbReference>
<dbReference type="EMBL" id="KV426013">
    <property type="protein sequence ID" value="KZV92137.1"/>
    <property type="molecule type" value="Genomic_DNA"/>
</dbReference>
<sequence>MLVTVVSSLLFGSRHRRQYFVQYHSYSLACSTQIQNLNIFIRGPRARISSMILHHWRLRQGSVPGNKSLNPFPADKRCLLDASYETGANDRVAQGSHNTHGAYDGRKISSEQRIWIKAICIVYRFSSDGSTGTDYHIRSFPSPISLRYSEGIASFIGARSAVRVRVRVPILVVSSVCDRRTRRSEPRPCAVTA</sequence>
<name>A0A165HLB1_EXIGL</name>
<gene>
    <name evidence="1" type="ORF">EXIGLDRAFT_80746</name>
</gene>
<evidence type="ECO:0000313" key="1">
    <source>
        <dbReference type="EMBL" id="KZV92137.1"/>
    </source>
</evidence>